<proteinExistence type="predicted"/>
<dbReference type="Gene3D" id="3.10.450.50">
    <property type="match status" value="1"/>
</dbReference>
<gene>
    <name evidence="1" type="ORF">LZ519_10640</name>
</gene>
<dbReference type="RefSeq" id="WP_249868647.1">
    <property type="nucleotide sequence ID" value="NZ_JAMGBC010000001.1"/>
</dbReference>
<sequence length="211" mass="23020">MLTLLAAASIATAVDAERAFAADSHRIGQWTAFRKWADKDAVMFAPTAVAAQEFLKDRKDPPESLDWAPSDSWVSCDGRTAINRGPWTGAKGKTHGYFTTVWMRQKSSWRWVYDGGDALAEPMALPPRPRVVRASCSGRMKIPAAYRRTVGTTARLAGKAPGEAGQGRSADGTLIYKWKVAAGGARHFQAKLWNGRSYRIILDQSVAAPTP</sequence>
<evidence type="ECO:0000313" key="2">
    <source>
        <dbReference type="Proteomes" id="UP001165343"/>
    </source>
</evidence>
<keyword evidence="2" id="KW-1185">Reference proteome</keyword>
<protein>
    <submittedName>
        <fullName evidence="1">Uncharacterized protein</fullName>
    </submittedName>
</protein>
<dbReference type="Proteomes" id="UP001165343">
    <property type="component" value="Unassembled WGS sequence"/>
</dbReference>
<reference evidence="1" key="1">
    <citation type="submission" date="2022-05" db="EMBL/GenBank/DDBJ databases">
        <authorList>
            <person name="Jo J.-H."/>
            <person name="Im W.-T."/>
        </authorList>
    </citation>
    <scope>NUCLEOTIDE SEQUENCE</scope>
    <source>
        <strain evidence="1">RG327</strain>
    </source>
</reference>
<dbReference type="EMBL" id="JAMGBC010000001">
    <property type="protein sequence ID" value="MCL6679766.1"/>
    <property type="molecule type" value="Genomic_DNA"/>
</dbReference>
<name>A0ABT0RHN9_9SPHN</name>
<accession>A0ABT0RHN9</accession>
<comment type="caution">
    <text evidence="1">The sequence shown here is derived from an EMBL/GenBank/DDBJ whole genome shotgun (WGS) entry which is preliminary data.</text>
</comment>
<organism evidence="1 2">
    <name type="scientific">Sphingomonas anseongensis</name>
    <dbReference type="NCBI Taxonomy" id="2908207"/>
    <lineage>
        <taxon>Bacteria</taxon>
        <taxon>Pseudomonadati</taxon>
        <taxon>Pseudomonadota</taxon>
        <taxon>Alphaproteobacteria</taxon>
        <taxon>Sphingomonadales</taxon>
        <taxon>Sphingomonadaceae</taxon>
        <taxon>Sphingomonas</taxon>
    </lineage>
</organism>
<evidence type="ECO:0000313" key="1">
    <source>
        <dbReference type="EMBL" id="MCL6679766.1"/>
    </source>
</evidence>